<protein>
    <recommendedName>
        <fullName evidence="3">Shikimate kinase</fullName>
    </recommendedName>
</protein>
<accession>A0ABQ5W8Q2</accession>
<evidence type="ECO:0000313" key="1">
    <source>
        <dbReference type="EMBL" id="GLQ56011.1"/>
    </source>
</evidence>
<dbReference type="Gene3D" id="3.40.50.300">
    <property type="entry name" value="P-loop containing nucleotide triphosphate hydrolases"/>
    <property type="match status" value="1"/>
</dbReference>
<dbReference type="SUPFAM" id="SSF52540">
    <property type="entry name" value="P-loop containing nucleoside triphosphate hydrolases"/>
    <property type="match status" value="1"/>
</dbReference>
<dbReference type="InterPro" id="IPR027417">
    <property type="entry name" value="P-loop_NTPase"/>
</dbReference>
<reference evidence="2" key="1">
    <citation type="journal article" date="2019" name="Int. J. Syst. Evol. Microbiol.">
        <title>The Global Catalogue of Microorganisms (GCM) 10K type strain sequencing project: providing services to taxonomists for standard genome sequencing and annotation.</title>
        <authorList>
            <consortium name="The Broad Institute Genomics Platform"/>
            <consortium name="The Broad Institute Genome Sequencing Center for Infectious Disease"/>
            <person name="Wu L."/>
            <person name="Ma J."/>
        </authorList>
    </citation>
    <scope>NUCLEOTIDE SEQUENCE [LARGE SCALE GENOMIC DNA]</scope>
    <source>
        <strain evidence="2">NBRC 112416</strain>
    </source>
</reference>
<evidence type="ECO:0008006" key="3">
    <source>
        <dbReference type="Google" id="ProtNLM"/>
    </source>
</evidence>
<evidence type="ECO:0000313" key="2">
    <source>
        <dbReference type="Proteomes" id="UP001156691"/>
    </source>
</evidence>
<dbReference type="EMBL" id="BSNS01000015">
    <property type="protein sequence ID" value="GLQ56011.1"/>
    <property type="molecule type" value="Genomic_DNA"/>
</dbReference>
<comment type="caution">
    <text evidence="1">The sequence shown here is derived from an EMBL/GenBank/DDBJ whole genome shotgun (WGS) entry which is preliminary data.</text>
</comment>
<dbReference type="InterPro" id="IPR031322">
    <property type="entry name" value="Shikimate/glucono_kinase"/>
</dbReference>
<sequence>MDPDRTQIDVRRPWQGQELIFLLGPGGVGKSTLGRELAKRLSWPHIDLDLEFCESFGEIGGFIGTHGYERYRAENLDLAFSLTASIDRPTLFVTSSGFLAARAGTRDYAQARQLVSTGYGLVLLPSLDIEIATPLVVARQLSRGFGLERATEDRKFRERFDIYRREGDVLVVSMEPPDQIASAVEQAIHQKT</sequence>
<gene>
    <name evidence="1" type="ORF">GCM10010862_32700</name>
</gene>
<keyword evidence="2" id="KW-1185">Reference proteome</keyword>
<organism evidence="1 2">
    <name type="scientific">Devosia nitrariae</name>
    <dbReference type="NCBI Taxonomy" id="2071872"/>
    <lineage>
        <taxon>Bacteria</taxon>
        <taxon>Pseudomonadati</taxon>
        <taxon>Pseudomonadota</taxon>
        <taxon>Alphaproteobacteria</taxon>
        <taxon>Hyphomicrobiales</taxon>
        <taxon>Devosiaceae</taxon>
        <taxon>Devosia</taxon>
    </lineage>
</organism>
<proteinExistence type="predicted"/>
<name>A0ABQ5W8Q2_9HYPH</name>
<dbReference type="Proteomes" id="UP001156691">
    <property type="component" value="Unassembled WGS sequence"/>
</dbReference>
<dbReference type="Pfam" id="PF01202">
    <property type="entry name" value="SKI"/>
    <property type="match status" value="1"/>
</dbReference>